<dbReference type="PANTHER" id="PTHR36595:SF3">
    <property type="entry name" value="TRANSMEMBRANE PROTEIN"/>
    <property type="match status" value="1"/>
</dbReference>
<evidence type="ECO:0000313" key="3">
    <source>
        <dbReference type="EMBL" id="KAG7587853.1"/>
    </source>
</evidence>
<feature type="transmembrane region" description="Helical" evidence="2">
    <location>
        <begin position="37"/>
        <end position="53"/>
    </location>
</feature>
<evidence type="ECO:0000313" key="4">
    <source>
        <dbReference type="Proteomes" id="UP000694251"/>
    </source>
</evidence>
<comment type="caution">
    <text evidence="3">The sequence shown here is derived from an EMBL/GenBank/DDBJ whole genome shotgun (WGS) entry which is preliminary data.</text>
</comment>
<proteinExistence type="predicted"/>
<protein>
    <submittedName>
        <fullName evidence="3">Uncharacterized protein</fullName>
    </submittedName>
</protein>
<dbReference type="Proteomes" id="UP000694251">
    <property type="component" value="Chromosome 7"/>
</dbReference>
<evidence type="ECO:0000256" key="2">
    <source>
        <dbReference type="SAM" id="Phobius"/>
    </source>
</evidence>
<keyword evidence="2" id="KW-0812">Transmembrane</keyword>
<dbReference type="PANTHER" id="PTHR36595">
    <property type="entry name" value="TRANSMEMBRANE PROTEIN"/>
    <property type="match status" value="1"/>
</dbReference>
<dbReference type="OrthoDB" id="1102654at2759"/>
<keyword evidence="2" id="KW-1133">Transmembrane helix</keyword>
<gene>
    <name evidence="3" type="ORF">ISN44_As07g002190</name>
</gene>
<dbReference type="AlphaFoldDB" id="A0A8T2BQ11"/>
<accession>A0A8T2BQ11</accession>
<feature type="transmembrane region" description="Helical" evidence="2">
    <location>
        <begin position="12"/>
        <end position="31"/>
    </location>
</feature>
<organism evidence="3 4">
    <name type="scientific">Arabidopsis suecica</name>
    <name type="common">Swedish thale-cress</name>
    <name type="synonym">Cardaminopsis suecica</name>
    <dbReference type="NCBI Taxonomy" id="45249"/>
    <lineage>
        <taxon>Eukaryota</taxon>
        <taxon>Viridiplantae</taxon>
        <taxon>Streptophyta</taxon>
        <taxon>Embryophyta</taxon>
        <taxon>Tracheophyta</taxon>
        <taxon>Spermatophyta</taxon>
        <taxon>Magnoliopsida</taxon>
        <taxon>eudicotyledons</taxon>
        <taxon>Gunneridae</taxon>
        <taxon>Pentapetalae</taxon>
        <taxon>rosids</taxon>
        <taxon>malvids</taxon>
        <taxon>Brassicales</taxon>
        <taxon>Brassicaceae</taxon>
        <taxon>Camelineae</taxon>
        <taxon>Arabidopsis</taxon>
    </lineage>
</organism>
<dbReference type="EMBL" id="JAEFBJ010000007">
    <property type="protein sequence ID" value="KAG7587853.1"/>
    <property type="molecule type" value="Genomic_DNA"/>
</dbReference>
<feature type="region of interest" description="Disordered" evidence="1">
    <location>
        <begin position="126"/>
        <end position="152"/>
    </location>
</feature>
<evidence type="ECO:0000256" key="1">
    <source>
        <dbReference type="SAM" id="MobiDB-lite"/>
    </source>
</evidence>
<keyword evidence="2" id="KW-0472">Membrane</keyword>
<feature type="compositionally biased region" description="Basic and acidic residues" evidence="1">
    <location>
        <begin position="135"/>
        <end position="147"/>
    </location>
</feature>
<reference evidence="3 4" key="1">
    <citation type="submission" date="2020-12" db="EMBL/GenBank/DDBJ databases">
        <title>Concerted genomic and epigenomic changes stabilize Arabidopsis allopolyploids.</title>
        <authorList>
            <person name="Chen Z."/>
        </authorList>
    </citation>
    <scope>NUCLEOTIDE SEQUENCE [LARGE SCALE GENOMIC DNA]</scope>
    <source>
        <strain evidence="3">As9502</strain>
        <tissue evidence="3">Leaf</tissue>
    </source>
</reference>
<sequence length="181" mass="21873">MKMLNIIINVMEMIWRTIVSTLMLFFFLRFFNNPPNPLLIFFFLCLILFLLIIDRNRSVYEETEDFYVLYTFQEDSMLDVETIDKNRECCDFTRYYYDDCFSYYDGFDEVDNDGCIWNDDEDYSQRNQDGGDDGIENHDDDDNHAYGDDVDDDTLTSRIEDYIANVYNGWREERRTEKLFV</sequence>
<name>A0A8T2BQ11_ARASU</name>
<keyword evidence="4" id="KW-1185">Reference proteome</keyword>